<protein>
    <submittedName>
        <fullName evidence="2">ATPase involved in DNA repair</fullName>
    </submittedName>
</protein>
<dbReference type="EMBL" id="CYZE01000004">
    <property type="protein sequence ID" value="CUO19961.1"/>
    <property type="molecule type" value="Genomic_DNA"/>
</dbReference>
<name>A0A174D2T7_9FIRM</name>
<feature type="coiled-coil region" evidence="1">
    <location>
        <begin position="383"/>
        <end position="508"/>
    </location>
</feature>
<dbReference type="InterPro" id="IPR013785">
    <property type="entry name" value="Aldolase_TIM"/>
</dbReference>
<evidence type="ECO:0000313" key="3">
    <source>
        <dbReference type="Proteomes" id="UP000095651"/>
    </source>
</evidence>
<organism evidence="2 3">
    <name type="scientific">Hungatella hathewayi</name>
    <dbReference type="NCBI Taxonomy" id="154046"/>
    <lineage>
        <taxon>Bacteria</taxon>
        <taxon>Bacillati</taxon>
        <taxon>Bacillota</taxon>
        <taxon>Clostridia</taxon>
        <taxon>Lachnospirales</taxon>
        <taxon>Lachnospiraceae</taxon>
        <taxon>Hungatella</taxon>
    </lineage>
</organism>
<dbReference type="Proteomes" id="UP000095651">
    <property type="component" value="Unassembled WGS sequence"/>
</dbReference>
<proteinExistence type="predicted"/>
<dbReference type="Gene3D" id="3.20.20.70">
    <property type="entry name" value="Aldolase class I"/>
    <property type="match status" value="1"/>
</dbReference>
<dbReference type="InterPro" id="IPR058240">
    <property type="entry name" value="rSAM_sf"/>
</dbReference>
<dbReference type="CDD" id="cd21109">
    <property type="entry name" value="SPASM"/>
    <property type="match status" value="1"/>
</dbReference>
<dbReference type="RefSeq" id="WP_055654842.1">
    <property type="nucleotide sequence ID" value="NZ_CABIXC010000004.1"/>
</dbReference>
<keyword evidence="1" id="KW-0175">Coiled coil</keyword>
<reference evidence="2 3" key="1">
    <citation type="submission" date="2015-09" db="EMBL/GenBank/DDBJ databases">
        <authorList>
            <consortium name="Pathogen Informatics"/>
        </authorList>
    </citation>
    <scope>NUCLEOTIDE SEQUENCE [LARGE SCALE GENOMIC DNA]</scope>
    <source>
        <strain evidence="2 3">2789STDY5608850</strain>
    </source>
</reference>
<gene>
    <name evidence="2" type="ORF">ERS852407_02135</name>
</gene>
<accession>A0A174D2T7</accession>
<dbReference type="SUPFAM" id="SSF102114">
    <property type="entry name" value="Radical SAM enzymes"/>
    <property type="match status" value="1"/>
</dbReference>
<evidence type="ECO:0000256" key="1">
    <source>
        <dbReference type="SAM" id="Coils"/>
    </source>
</evidence>
<sequence>MTKGTLEITTKIGCKVNCKYCPQKLLINRYQETSGEKPIAMMSFETFKACIDKVPKDIRIDFSGMCEPWLNKECTKMVQYASESGHAIAIFSTFEGATDADISILEKLPSIEQIVLHMPDQEINSNISITKEYLENIKRMLNTKINCQKGISCHGILHDSVRPLVDESIWPINNQMIDRAGNIIAGDVSQHHIKGKLFCSIAGNRLNHNVLLPDGRVLLCCMDYGMQHIIGNLLYCTYDELFVGPTMKSVENAIQMGGTVLCRSCSNAISLECAGDEYLKLLHENEDIWKAKKYLEGQLEGYTAELSNANKTIKEQVDWIQKLEEGKRYLEEQNQNWIIEVENYKKSNQELEKYNVYLTEQNQNWSAEVKNYNKSEQELKTWVSQLEEGKDYLESQNQKLQAELDIYQKNETELRIWIQDLENGKKYLSDKVDEMTNENKKLLQMLDELKLWTEELQLGKDYLENVTQKLERDYSNVKEQCLGYEQIISDAENKLAKLQYKYNRVVNDKLIKKIINLKKIEL</sequence>
<dbReference type="AlphaFoldDB" id="A0A174D2T7"/>
<evidence type="ECO:0000313" key="2">
    <source>
        <dbReference type="EMBL" id="CUO19961.1"/>
    </source>
</evidence>